<comment type="similarity">
    <text evidence="5">Belongs to the WD repeat EBI family.</text>
</comment>
<dbReference type="PROSITE" id="PS50082">
    <property type="entry name" value="WD_REPEATS_2"/>
    <property type="match status" value="1"/>
</dbReference>
<dbReference type="InterPro" id="IPR015943">
    <property type="entry name" value="WD40/YVTN_repeat-like_dom_sf"/>
</dbReference>
<dbReference type="InterPro" id="IPR001680">
    <property type="entry name" value="WD40_rpt"/>
</dbReference>
<reference evidence="7 8" key="1">
    <citation type="submission" date="2019-04" db="EMBL/GenBank/DDBJ databases">
        <title>Annotation for the trematode Fasciola gigantica.</title>
        <authorList>
            <person name="Choi Y.-J."/>
        </authorList>
    </citation>
    <scope>NUCLEOTIDE SEQUENCE [LARGE SCALE GENOMIC DNA]</scope>
    <source>
        <strain evidence="7">Uganda_cow_1</strain>
    </source>
</reference>
<evidence type="ECO:0000256" key="4">
    <source>
        <dbReference type="ARBA" id="ARBA00023242"/>
    </source>
</evidence>
<comment type="subcellular location">
    <subcellularLocation>
        <location evidence="1">Nucleus</location>
    </subcellularLocation>
</comment>
<dbReference type="OrthoDB" id="1367865at2759"/>
<dbReference type="SMART" id="SM00320">
    <property type="entry name" value="WD40"/>
    <property type="match status" value="1"/>
</dbReference>
<dbReference type="PROSITE" id="PS50294">
    <property type="entry name" value="WD_REPEATS_REGION"/>
    <property type="match status" value="1"/>
</dbReference>
<proteinExistence type="inferred from homology"/>
<keyword evidence="2 6" id="KW-0853">WD repeat</keyword>
<dbReference type="PROSITE" id="PS00678">
    <property type="entry name" value="WD_REPEATS_1"/>
    <property type="match status" value="1"/>
</dbReference>
<sequence length="199" mass="21127">MSSAGALGVSVLNHFSGNSVNCSPSVVCTSTTSPTVSPVTTTHATTIHKINKNSKPSHSVIPGSIQSRHVAPSMLLSSIQTNGENHGSSVVNHYGTRSDAMDVDRGHLSEVNRASPVPGRQIPSERITDLQGHDLEVFICARNPRSNRLASGSCDPTARIWNLEEPLANPPQVPHLVLTHFVNLDGQTALSNKDATSLD</sequence>
<accession>A0A504YEK0</accession>
<dbReference type="Proteomes" id="UP000316759">
    <property type="component" value="Unassembled WGS sequence"/>
</dbReference>
<dbReference type="GO" id="GO:0006357">
    <property type="term" value="P:regulation of transcription by RNA polymerase II"/>
    <property type="evidence" value="ECO:0007669"/>
    <property type="project" value="TreeGrafter"/>
</dbReference>
<comment type="caution">
    <text evidence="7">The sequence shown here is derived from an EMBL/GenBank/DDBJ whole genome shotgun (WGS) entry which is preliminary data.</text>
</comment>
<dbReference type="InterPro" id="IPR036322">
    <property type="entry name" value="WD40_repeat_dom_sf"/>
</dbReference>
<evidence type="ECO:0000313" key="7">
    <source>
        <dbReference type="EMBL" id="TPP56147.1"/>
    </source>
</evidence>
<dbReference type="AlphaFoldDB" id="A0A504YEK0"/>
<dbReference type="STRING" id="46835.A0A504YEK0"/>
<evidence type="ECO:0000256" key="1">
    <source>
        <dbReference type="ARBA" id="ARBA00004123"/>
    </source>
</evidence>
<evidence type="ECO:0000256" key="6">
    <source>
        <dbReference type="PROSITE-ProRule" id="PRU00221"/>
    </source>
</evidence>
<dbReference type="PANTHER" id="PTHR22846">
    <property type="entry name" value="WD40 REPEAT PROTEIN"/>
    <property type="match status" value="1"/>
</dbReference>
<evidence type="ECO:0000256" key="3">
    <source>
        <dbReference type="ARBA" id="ARBA00022737"/>
    </source>
</evidence>
<dbReference type="InterPro" id="IPR019775">
    <property type="entry name" value="WD40_repeat_CS"/>
</dbReference>
<dbReference type="PANTHER" id="PTHR22846:SF2">
    <property type="entry name" value="F-BOX-LIKE_WD REPEAT-CONTAINING PROTEIN EBI"/>
    <property type="match status" value="1"/>
</dbReference>
<evidence type="ECO:0000256" key="5">
    <source>
        <dbReference type="ARBA" id="ARBA00025741"/>
    </source>
</evidence>
<dbReference type="GO" id="GO:0000118">
    <property type="term" value="C:histone deacetylase complex"/>
    <property type="evidence" value="ECO:0007669"/>
    <property type="project" value="TreeGrafter"/>
</dbReference>
<name>A0A504YEK0_FASGI</name>
<keyword evidence="4" id="KW-0539">Nucleus</keyword>
<evidence type="ECO:0000313" key="8">
    <source>
        <dbReference type="Proteomes" id="UP000316759"/>
    </source>
</evidence>
<keyword evidence="8" id="KW-1185">Reference proteome</keyword>
<protein>
    <submittedName>
        <fullName evidence="7">F-box /WD repeat-containing protein TBL1X</fullName>
    </submittedName>
</protein>
<evidence type="ECO:0000256" key="2">
    <source>
        <dbReference type="ARBA" id="ARBA00022574"/>
    </source>
</evidence>
<dbReference type="SUPFAM" id="SSF50978">
    <property type="entry name" value="WD40 repeat-like"/>
    <property type="match status" value="1"/>
</dbReference>
<dbReference type="InterPro" id="IPR045183">
    <property type="entry name" value="Ebi-like"/>
</dbReference>
<gene>
    <name evidence="7" type="ORF">FGIG_09298</name>
</gene>
<dbReference type="GO" id="GO:0003714">
    <property type="term" value="F:transcription corepressor activity"/>
    <property type="evidence" value="ECO:0007669"/>
    <property type="project" value="InterPro"/>
</dbReference>
<keyword evidence="3" id="KW-0677">Repeat</keyword>
<dbReference type="Gene3D" id="2.130.10.10">
    <property type="entry name" value="YVTN repeat-like/Quinoprotein amine dehydrogenase"/>
    <property type="match status" value="1"/>
</dbReference>
<organism evidence="7 8">
    <name type="scientific">Fasciola gigantica</name>
    <name type="common">Giant liver fluke</name>
    <dbReference type="NCBI Taxonomy" id="46835"/>
    <lineage>
        <taxon>Eukaryota</taxon>
        <taxon>Metazoa</taxon>
        <taxon>Spiralia</taxon>
        <taxon>Lophotrochozoa</taxon>
        <taxon>Platyhelminthes</taxon>
        <taxon>Trematoda</taxon>
        <taxon>Digenea</taxon>
        <taxon>Plagiorchiida</taxon>
        <taxon>Echinostomata</taxon>
        <taxon>Echinostomatoidea</taxon>
        <taxon>Fasciolidae</taxon>
        <taxon>Fasciola</taxon>
    </lineage>
</organism>
<feature type="repeat" description="WD" evidence="6">
    <location>
        <begin position="130"/>
        <end position="164"/>
    </location>
</feature>
<dbReference type="EMBL" id="SUNJ01014956">
    <property type="protein sequence ID" value="TPP56147.1"/>
    <property type="molecule type" value="Genomic_DNA"/>
</dbReference>